<evidence type="ECO:0000313" key="6">
    <source>
        <dbReference type="EMBL" id="PIA35940.1"/>
    </source>
</evidence>
<reference evidence="6 7" key="1">
    <citation type="submission" date="2017-09" db="EMBL/GenBank/DDBJ databases">
        <title>WGS assembly of Aquilegia coerulea Goldsmith.</title>
        <authorList>
            <person name="Hodges S."/>
            <person name="Kramer E."/>
            <person name="Nordborg M."/>
            <person name="Tomkins J."/>
            <person name="Borevitz J."/>
            <person name="Derieg N."/>
            <person name="Yan J."/>
            <person name="Mihaltcheva S."/>
            <person name="Hayes R.D."/>
            <person name="Rokhsar D."/>
        </authorList>
    </citation>
    <scope>NUCLEOTIDE SEQUENCE [LARGE SCALE GENOMIC DNA]</scope>
    <source>
        <strain evidence="7">cv. Goldsmith</strain>
    </source>
</reference>
<accession>A0A2G5CXJ2</accession>
<dbReference type="STRING" id="218851.A0A2G5CXJ2"/>
<evidence type="ECO:0000256" key="2">
    <source>
        <dbReference type="ARBA" id="ARBA00022702"/>
    </source>
</evidence>
<protein>
    <submittedName>
        <fullName evidence="6">Uncharacterized protein</fullName>
    </submittedName>
</protein>
<feature type="chain" id="PRO_5013626528" evidence="5">
    <location>
        <begin position="26"/>
        <end position="124"/>
    </location>
</feature>
<gene>
    <name evidence="6" type="ORF">AQUCO_03400080v1</name>
</gene>
<sequence>MVKGFNRSVIILITLVLLLVQVFHALSSNNYEELAQPACNGSTIGECSASPNDEELSMESEISRRILAAATQKYIAYNGLHNDQASCLCPGGHSYSGCCLSAQANKQTRGCPKIKKCRDNSHNH</sequence>
<dbReference type="InterPro" id="IPR008801">
    <property type="entry name" value="RALF"/>
</dbReference>
<organism evidence="6 7">
    <name type="scientific">Aquilegia coerulea</name>
    <name type="common">Rocky mountain columbine</name>
    <dbReference type="NCBI Taxonomy" id="218851"/>
    <lineage>
        <taxon>Eukaryota</taxon>
        <taxon>Viridiplantae</taxon>
        <taxon>Streptophyta</taxon>
        <taxon>Embryophyta</taxon>
        <taxon>Tracheophyta</taxon>
        <taxon>Spermatophyta</taxon>
        <taxon>Magnoliopsida</taxon>
        <taxon>Ranunculales</taxon>
        <taxon>Ranunculaceae</taxon>
        <taxon>Thalictroideae</taxon>
        <taxon>Aquilegia</taxon>
    </lineage>
</organism>
<evidence type="ECO:0000256" key="3">
    <source>
        <dbReference type="ARBA" id="ARBA00022729"/>
    </source>
</evidence>
<dbReference type="InParanoid" id="A0A2G5CXJ2"/>
<name>A0A2G5CXJ2_AQUCA</name>
<keyword evidence="4" id="KW-1015">Disulfide bond</keyword>
<dbReference type="GO" id="GO:0019722">
    <property type="term" value="P:calcium-mediated signaling"/>
    <property type="evidence" value="ECO:0007669"/>
    <property type="project" value="TreeGrafter"/>
</dbReference>
<dbReference type="EMBL" id="KZ305051">
    <property type="protein sequence ID" value="PIA35940.1"/>
    <property type="molecule type" value="Genomic_DNA"/>
</dbReference>
<dbReference type="GO" id="GO:0009506">
    <property type="term" value="C:plasmodesma"/>
    <property type="evidence" value="ECO:0007669"/>
    <property type="project" value="TreeGrafter"/>
</dbReference>
<evidence type="ECO:0000256" key="1">
    <source>
        <dbReference type="ARBA" id="ARBA00009178"/>
    </source>
</evidence>
<dbReference type="PANTHER" id="PTHR33136:SF6">
    <property type="entry name" value="PROTEIN RALF-LIKE 34"/>
    <property type="match status" value="1"/>
</dbReference>
<evidence type="ECO:0000313" key="7">
    <source>
        <dbReference type="Proteomes" id="UP000230069"/>
    </source>
</evidence>
<dbReference type="Pfam" id="PF05498">
    <property type="entry name" value="RALF"/>
    <property type="match status" value="1"/>
</dbReference>
<dbReference type="GO" id="GO:0005179">
    <property type="term" value="F:hormone activity"/>
    <property type="evidence" value="ECO:0007669"/>
    <property type="project" value="UniProtKB-KW"/>
</dbReference>
<dbReference type="AlphaFoldDB" id="A0A2G5CXJ2"/>
<proteinExistence type="inferred from homology"/>
<dbReference type="PANTHER" id="PTHR33136">
    <property type="entry name" value="RAPID ALKALINIZATION FACTOR-LIKE"/>
    <property type="match status" value="1"/>
</dbReference>
<keyword evidence="3 5" id="KW-0732">Signal</keyword>
<keyword evidence="7" id="KW-1185">Reference proteome</keyword>
<keyword evidence="2" id="KW-0372">Hormone</keyword>
<comment type="similarity">
    <text evidence="1">Belongs to the plant rapid alkalinization factor (RALF) family.</text>
</comment>
<evidence type="ECO:0000256" key="5">
    <source>
        <dbReference type="SAM" id="SignalP"/>
    </source>
</evidence>
<dbReference type="Proteomes" id="UP000230069">
    <property type="component" value="Unassembled WGS sequence"/>
</dbReference>
<evidence type="ECO:0000256" key="4">
    <source>
        <dbReference type="ARBA" id="ARBA00023157"/>
    </source>
</evidence>
<feature type="signal peptide" evidence="5">
    <location>
        <begin position="1"/>
        <end position="25"/>
    </location>
</feature>